<dbReference type="GeneID" id="5015927"/>
<dbReference type="InterPro" id="IPR008271">
    <property type="entry name" value="Ser/Thr_kinase_AS"/>
</dbReference>
<accession>A0BW28</accession>
<evidence type="ECO:0000259" key="1">
    <source>
        <dbReference type="PROSITE" id="PS50011"/>
    </source>
</evidence>
<keyword evidence="3" id="KW-1185">Reference proteome</keyword>
<organism evidence="2 3">
    <name type="scientific">Paramecium tetraurelia</name>
    <dbReference type="NCBI Taxonomy" id="5888"/>
    <lineage>
        <taxon>Eukaryota</taxon>
        <taxon>Sar</taxon>
        <taxon>Alveolata</taxon>
        <taxon>Ciliophora</taxon>
        <taxon>Intramacronucleata</taxon>
        <taxon>Oligohymenophorea</taxon>
        <taxon>Peniculida</taxon>
        <taxon>Parameciidae</taxon>
        <taxon>Paramecium</taxon>
    </lineage>
</organism>
<dbReference type="FunFam" id="1.10.510.10:FF:002419">
    <property type="match status" value="1"/>
</dbReference>
<dbReference type="Proteomes" id="UP000000600">
    <property type="component" value="Unassembled WGS sequence"/>
</dbReference>
<dbReference type="RefSeq" id="XP_001430143.1">
    <property type="nucleotide sequence ID" value="XM_001430106.1"/>
</dbReference>
<evidence type="ECO:0000313" key="3">
    <source>
        <dbReference type="Proteomes" id="UP000000600"/>
    </source>
</evidence>
<dbReference type="SUPFAM" id="SSF52540">
    <property type="entry name" value="P-loop containing nucleoside triphosphate hydrolases"/>
    <property type="match status" value="1"/>
</dbReference>
<dbReference type="InParanoid" id="A0BW28"/>
<dbReference type="GO" id="GO:0044773">
    <property type="term" value="P:mitotic DNA damage checkpoint signaling"/>
    <property type="evidence" value="ECO:0000318"/>
    <property type="project" value="GO_Central"/>
</dbReference>
<dbReference type="OrthoDB" id="312177at2759"/>
<dbReference type="CDD" id="cd00180">
    <property type="entry name" value="PKc"/>
    <property type="match status" value="1"/>
</dbReference>
<dbReference type="GO" id="GO:0005634">
    <property type="term" value="C:nucleus"/>
    <property type="evidence" value="ECO:0000318"/>
    <property type="project" value="GO_Central"/>
</dbReference>
<feature type="domain" description="Protein kinase" evidence="1">
    <location>
        <begin position="11"/>
        <end position="329"/>
    </location>
</feature>
<reference evidence="2 3" key="1">
    <citation type="journal article" date="2006" name="Nature">
        <title>Global trends of whole-genome duplications revealed by the ciliate Paramecium tetraurelia.</title>
        <authorList>
            <consortium name="Genoscope"/>
            <person name="Aury J.-M."/>
            <person name="Jaillon O."/>
            <person name="Duret L."/>
            <person name="Noel B."/>
            <person name="Jubin C."/>
            <person name="Porcel B.M."/>
            <person name="Segurens B."/>
            <person name="Daubin V."/>
            <person name="Anthouard V."/>
            <person name="Aiach N."/>
            <person name="Arnaiz O."/>
            <person name="Billaut A."/>
            <person name="Beisson J."/>
            <person name="Blanc I."/>
            <person name="Bouhouche K."/>
            <person name="Camara F."/>
            <person name="Duharcourt S."/>
            <person name="Guigo R."/>
            <person name="Gogendeau D."/>
            <person name="Katinka M."/>
            <person name="Keller A.-M."/>
            <person name="Kissmehl R."/>
            <person name="Klotz C."/>
            <person name="Koll F."/>
            <person name="Le Moue A."/>
            <person name="Lepere C."/>
            <person name="Malinsky S."/>
            <person name="Nowacki M."/>
            <person name="Nowak J.K."/>
            <person name="Plattner H."/>
            <person name="Poulain J."/>
            <person name="Ruiz F."/>
            <person name="Serrano V."/>
            <person name="Zagulski M."/>
            <person name="Dessen P."/>
            <person name="Betermier M."/>
            <person name="Weissenbach J."/>
            <person name="Scarpelli C."/>
            <person name="Schachter V."/>
            <person name="Sperling L."/>
            <person name="Meyer E."/>
            <person name="Cohen J."/>
            <person name="Wincker P."/>
        </authorList>
    </citation>
    <scope>NUCLEOTIDE SEQUENCE [LARGE SCALE GENOMIC DNA]</scope>
    <source>
        <strain evidence="2 3">Stock d4-2</strain>
    </source>
</reference>
<evidence type="ECO:0000313" key="2">
    <source>
        <dbReference type="EMBL" id="CAK62745.1"/>
    </source>
</evidence>
<dbReference type="InterPro" id="IPR011009">
    <property type="entry name" value="Kinase-like_dom_sf"/>
</dbReference>
<dbReference type="GO" id="GO:0005737">
    <property type="term" value="C:cytoplasm"/>
    <property type="evidence" value="ECO:0000318"/>
    <property type="project" value="GO_Central"/>
</dbReference>
<dbReference type="Gene3D" id="3.30.200.20">
    <property type="entry name" value="Phosphorylase Kinase, domain 1"/>
    <property type="match status" value="1"/>
</dbReference>
<name>A0BW28_PARTE</name>
<dbReference type="Gene3D" id="1.10.510.10">
    <property type="entry name" value="Transferase(Phosphotransferase) domain 1"/>
    <property type="match status" value="1"/>
</dbReference>
<dbReference type="SUPFAM" id="SSF56112">
    <property type="entry name" value="Protein kinase-like (PK-like)"/>
    <property type="match status" value="1"/>
</dbReference>
<proteinExistence type="predicted"/>
<dbReference type="PANTHER" id="PTHR44167">
    <property type="entry name" value="OVARIAN-SPECIFIC SERINE/THREONINE-PROTEIN KINASE LOK-RELATED"/>
    <property type="match status" value="1"/>
</dbReference>
<dbReference type="GO" id="GO:0005524">
    <property type="term" value="F:ATP binding"/>
    <property type="evidence" value="ECO:0007669"/>
    <property type="project" value="InterPro"/>
</dbReference>
<dbReference type="KEGG" id="ptm:GSPATT00032597001"/>
<dbReference type="PANTHER" id="PTHR44167:SF24">
    <property type="entry name" value="SERINE_THREONINE-PROTEIN KINASE CHK2"/>
    <property type="match status" value="1"/>
</dbReference>
<protein>
    <recommendedName>
        <fullName evidence="1">Protein kinase domain-containing protein</fullName>
    </recommendedName>
</protein>
<dbReference type="PROSITE" id="PS50011">
    <property type="entry name" value="PROTEIN_KINASE_DOM"/>
    <property type="match status" value="1"/>
</dbReference>
<dbReference type="EMBL" id="CT868020">
    <property type="protein sequence ID" value="CAK62745.1"/>
    <property type="molecule type" value="Genomic_DNA"/>
</dbReference>
<dbReference type="HOGENOM" id="CLU_034608_0_0_1"/>
<dbReference type="SMART" id="SM00220">
    <property type="entry name" value="S_TKc"/>
    <property type="match status" value="1"/>
</dbReference>
<dbReference type="STRING" id="5888.A0BW28"/>
<gene>
    <name evidence="2" type="ORF">GSPATT00032597001</name>
</gene>
<sequence>MIQVETTTVIVNYEDIIDQGNFGSLFKGKISQGKFVAVKIQKDISDFENQILSAIKGKQFDHLIEVIAFEKKEKAAYTIMELGEKFDLSKILNKKNACLQMAKGVQELHKLGFFHRDLKPGNFVIGKDNKIKLIDFGISKKLKRNPKPKCKEHINIWLQKYQKPKFMTIRLIFGLWDWFFMRSSQGEMIDDLIQIKQIQINEKLRANKIQNNGNKNYYNEKKLNKDVKRISIDEVIRQLEEVDELNKLDGNSGYASDDKSIHLQYLKQYNPNQFNLGEKTKNTIEQNNIQKCIQKAIQEKIVEYVQLKQGLKLSINQLGAKLNGELQYYELGEQKYDYQYKKIIFIGEKDVGKTILINSFVNYFFRITLDDNFRLIVANQEPTTKISHYYLGSYQRQYGINLIHTWYLRIQQ</sequence>
<dbReference type="Pfam" id="PF00069">
    <property type="entry name" value="Pkinase"/>
    <property type="match status" value="1"/>
</dbReference>
<dbReference type="PROSITE" id="PS00108">
    <property type="entry name" value="PROTEIN_KINASE_ST"/>
    <property type="match status" value="1"/>
</dbReference>
<dbReference type="InterPro" id="IPR000719">
    <property type="entry name" value="Prot_kinase_dom"/>
</dbReference>
<dbReference type="AlphaFoldDB" id="A0BW28"/>
<dbReference type="GO" id="GO:0004674">
    <property type="term" value="F:protein serine/threonine kinase activity"/>
    <property type="evidence" value="ECO:0000318"/>
    <property type="project" value="GO_Central"/>
</dbReference>
<dbReference type="InterPro" id="IPR027417">
    <property type="entry name" value="P-loop_NTPase"/>
</dbReference>
<dbReference type="eggNOG" id="KOG1164">
    <property type="taxonomic scope" value="Eukaryota"/>
</dbReference>